<dbReference type="InterPro" id="IPR052582">
    <property type="entry name" value="tRNA-DUS-like"/>
</dbReference>
<evidence type="ECO:0000259" key="11">
    <source>
        <dbReference type="Pfam" id="PF01207"/>
    </source>
</evidence>
<proteinExistence type="predicted"/>
<dbReference type="GO" id="GO:0006397">
    <property type="term" value="P:mRNA processing"/>
    <property type="evidence" value="ECO:0007669"/>
    <property type="project" value="UniProtKB-KW"/>
</dbReference>
<dbReference type="PANTHER" id="PTHR45936:SF1">
    <property type="entry name" value="TRNA-DIHYDROURIDINE(20) SYNTHASE [NAD(P)+]-LIKE"/>
    <property type="match status" value="1"/>
</dbReference>
<comment type="catalytic activity">
    <reaction evidence="8">
        <text>a 5,6-dihydrouridine in mRNA + NAD(+) = a uridine in mRNA + NADH + H(+)</text>
        <dbReference type="Rhea" id="RHEA:69851"/>
        <dbReference type="Rhea" id="RHEA-COMP:14658"/>
        <dbReference type="Rhea" id="RHEA-COMP:17789"/>
        <dbReference type="ChEBI" id="CHEBI:15378"/>
        <dbReference type="ChEBI" id="CHEBI:57540"/>
        <dbReference type="ChEBI" id="CHEBI:57945"/>
        <dbReference type="ChEBI" id="CHEBI:65315"/>
        <dbReference type="ChEBI" id="CHEBI:74443"/>
    </reaction>
    <physiologicalReaction direction="right-to-left" evidence="8">
        <dbReference type="Rhea" id="RHEA:69853"/>
    </physiologicalReaction>
</comment>
<evidence type="ECO:0000256" key="7">
    <source>
        <dbReference type="ARBA" id="ARBA00045934"/>
    </source>
</evidence>
<protein>
    <recommendedName>
        <fullName evidence="11">DUS-like FMN-binding domain-containing protein</fullName>
    </recommendedName>
</protein>
<dbReference type="AlphaFoldDB" id="A0A5N6TR91"/>
<comment type="catalytic activity">
    <reaction evidence="9">
        <text>a 5,6-dihydrouridine in mRNA + NADP(+) = a uridine in mRNA + NADPH + H(+)</text>
        <dbReference type="Rhea" id="RHEA:69855"/>
        <dbReference type="Rhea" id="RHEA-COMP:14658"/>
        <dbReference type="Rhea" id="RHEA-COMP:17789"/>
        <dbReference type="ChEBI" id="CHEBI:15378"/>
        <dbReference type="ChEBI" id="CHEBI:57783"/>
        <dbReference type="ChEBI" id="CHEBI:58349"/>
        <dbReference type="ChEBI" id="CHEBI:65315"/>
        <dbReference type="ChEBI" id="CHEBI:74443"/>
    </reaction>
    <physiologicalReaction direction="right-to-left" evidence="9">
        <dbReference type="Rhea" id="RHEA:69857"/>
    </physiologicalReaction>
</comment>
<reference evidence="12 13" key="1">
    <citation type="submission" date="2019-04" db="EMBL/GenBank/DDBJ databases">
        <title>Friends and foes A comparative genomics study of 23 Aspergillus species from section Flavi.</title>
        <authorList>
            <consortium name="DOE Joint Genome Institute"/>
            <person name="Kjaerbolling I."/>
            <person name="Vesth T."/>
            <person name="Frisvad J.C."/>
            <person name="Nybo J.L."/>
            <person name="Theobald S."/>
            <person name="Kildgaard S."/>
            <person name="Isbrandt T."/>
            <person name="Kuo A."/>
            <person name="Sato A."/>
            <person name="Lyhne E.K."/>
            <person name="Kogle M.E."/>
            <person name="Wiebenga A."/>
            <person name="Kun R.S."/>
            <person name="Lubbers R.J."/>
            <person name="Makela M.R."/>
            <person name="Barry K."/>
            <person name="Chovatia M."/>
            <person name="Clum A."/>
            <person name="Daum C."/>
            <person name="Haridas S."/>
            <person name="He G."/>
            <person name="LaButti K."/>
            <person name="Lipzen A."/>
            <person name="Mondo S."/>
            <person name="Riley R."/>
            <person name="Salamov A."/>
            <person name="Simmons B.A."/>
            <person name="Magnuson J.K."/>
            <person name="Henrissat B."/>
            <person name="Mortensen U.H."/>
            <person name="Larsen T.O."/>
            <person name="Devries R.P."/>
            <person name="Grigoriev I.V."/>
            <person name="Machida M."/>
            <person name="Baker S.E."/>
            <person name="Andersen M.R."/>
        </authorList>
    </citation>
    <scope>NUCLEOTIDE SEQUENCE [LARGE SCALE GENOMIC DNA]</scope>
    <source>
        <strain evidence="12 13">IBT 18842</strain>
    </source>
</reference>
<dbReference type="CDD" id="cd02801">
    <property type="entry name" value="DUS_like_FMN"/>
    <property type="match status" value="1"/>
</dbReference>
<evidence type="ECO:0000313" key="13">
    <source>
        <dbReference type="Proteomes" id="UP000325780"/>
    </source>
</evidence>
<feature type="compositionally biased region" description="Polar residues" evidence="10">
    <location>
        <begin position="379"/>
        <end position="389"/>
    </location>
</feature>
<evidence type="ECO:0000256" key="3">
    <source>
        <dbReference type="ARBA" id="ARBA00022643"/>
    </source>
</evidence>
<evidence type="ECO:0000256" key="4">
    <source>
        <dbReference type="ARBA" id="ARBA00022664"/>
    </source>
</evidence>
<dbReference type="Proteomes" id="UP000325780">
    <property type="component" value="Unassembled WGS sequence"/>
</dbReference>
<evidence type="ECO:0000256" key="6">
    <source>
        <dbReference type="ARBA" id="ARBA00023002"/>
    </source>
</evidence>
<evidence type="ECO:0000256" key="2">
    <source>
        <dbReference type="ARBA" id="ARBA00022630"/>
    </source>
</evidence>
<feature type="domain" description="DUS-like FMN-binding" evidence="11">
    <location>
        <begin position="97"/>
        <end position="305"/>
    </location>
</feature>
<keyword evidence="3" id="KW-0288">FMN</keyword>
<accession>A0A5N6TR91</accession>
<comment type="function">
    <text evidence="7">Catalyzes the synthesis of dihydrouridine, a modified base found in the D-loop of most tRNAs. Specifically modifies U47 in cytoplasmic tRNAs. Catalyzes the synthesis of dihydrouridine in some mRNAs, thereby affecting their translation.</text>
</comment>
<dbReference type="Gene3D" id="3.20.20.70">
    <property type="entry name" value="Aldolase class I"/>
    <property type="match status" value="1"/>
</dbReference>
<evidence type="ECO:0000256" key="9">
    <source>
        <dbReference type="ARBA" id="ARBA00049447"/>
    </source>
</evidence>
<keyword evidence="2" id="KW-0285">Flavoprotein</keyword>
<evidence type="ECO:0000256" key="1">
    <source>
        <dbReference type="ARBA" id="ARBA00001917"/>
    </source>
</evidence>
<dbReference type="SUPFAM" id="SSF51395">
    <property type="entry name" value="FMN-linked oxidoreductases"/>
    <property type="match status" value="1"/>
</dbReference>
<comment type="cofactor">
    <cofactor evidence="1">
        <name>FMN</name>
        <dbReference type="ChEBI" id="CHEBI:58210"/>
    </cofactor>
</comment>
<dbReference type="EMBL" id="ML742151">
    <property type="protein sequence ID" value="KAE8148659.1"/>
    <property type="molecule type" value="Genomic_DNA"/>
</dbReference>
<evidence type="ECO:0000256" key="5">
    <source>
        <dbReference type="ARBA" id="ARBA00022694"/>
    </source>
</evidence>
<dbReference type="PROSITE" id="PS01136">
    <property type="entry name" value="UPF0034"/>
    <property type="match status" value="1"/>
</dbReference>
<gene>
    <name evidence="12" type="ORF">BDV25DRAFT_157873</name>
</gene>
<dbReference type="GO" id="GO:0005737">
    <property type="term" value="C:cytoplasm"/>
    <property type="evidence" value="ECO:0007669"/>
    <property type="project" value="TreeGrafter"/>
</dbReference>
<dbReference type="InterPro" id="IPR013785">
    <property type="entry name" value="Aldolase_TIM"/>
</dbReference>
<sequence length="448" mass="48322">MFRFLRAVMTSSTTPRVPIPANGVDYRGKVVLAPMVRSGELPSRLLALNYGADLVWGPETIDRSLIGAQRRVNSRSGVIEYTRLPSNGGRKDAAAQESIIYRIDPVREKGKLIFQIGTANPEYAVQAAKMVAGDVAGIDVNSGCPKPFSTSGGMGAALLRTPDRLCSILEALVEEVGKPYQIGISVKIRILPEPGVTEALVSRLVKTGITGLTVHCRTPPMRPRERAIRDQLRMVASICHDAGIPCVMNGDVTSRDQGLALMEEFGVDGAMIATAAENNSSCFRSEAEGGLLPFMEVVHTYMKLCLETENRFGNTKYLMNMIIPGKNKELQDTKTARSYADYCQILKFDDLLPAALHLDELLNLTDKSAHYKGEARSKAAQNALENNETARAAGGASRPKSASPVASGVGPIRTNSIPKPTKPMPETEANIEITATAPEAAQKQEVTA</sequence>
<dbReference type="GO" id="GO:0017150">
    <property type="term" value="F:tRNA dihydrouridine synthase activity"/>
    <property type="evidence" value="ECO:0007669"/>
    <property type="project" value="InterPro"/>
</dbReference>
<keyword evidence="13" id="KW-1185">Reference proteome</keyword>
<feature type="region of interest" description="Disordered" evidence="10">
    <location>
        <begin position="373"/>
        <end position="448"/>
    </location>
</feature>
<dbReference type="InterPro" id="IPR035587">
    <property type="entry name" value="DUS-like_FMN-bd"/>
</dbReference>
<dbReference type="GO" id="GO:0050660">
    <property type="term" value="F:flavin adenine dinucleotide binding"/>
    <property type="evidence" value="ECO:0007669"/>
    <property type="project" value="InterPro"/>
</dbReference>
<dbReference type="OrthoDB" id="10262250at2759"/>
<keyword evidence="4" id="KW-0507">mRNA processing</keyword>
<evidence type="ECO:0000256" key="8">
    <source>
        <dbReference type="ARBA" id="ARBA00048342"/>
    </source>
</evidence>
<dbReference type="Pfam" id="PF01207">
    <property type="entry name" value="Dus"/>
    <property type="match status" value="1"/>
</dbReference>
<keyword evidence="6" id="KW-0560">Oxidoreductase</keyword>
<organism evidence="12 13">
    <name type="scientific">Aspergillus avenaceus</name>
    <dbReference type="NCBI Taxonomy" id="36643"/>
    <lineage>
        <taxon>Eukaryota</taxon>
        <taxon>Fungi</taxon>
        <taxon>Dikarya</taxon>
        <taxon>Ascomycota</taxon>
        <taxon>Pezizomycotina</taxon>
        <taxon>Eurotiomycetes</taxon>
        <taxon>Eurotiomycetidae</taxon>
        <taxon>Eurotiales</taxon>
        <taxon>Aspergillaceae</taxon>
        <taxon>Aspergillus</taxon>
        <taxon>Aspergillus subgen. Circumdati</taxon>
    </lineage>
</organism>
<dbReference type="InterPro" id="IPR018517">
    <property type="entry name" value="tRNA_hU_synthase_CS"/>
</dbReference>
<name>A0A5N6TR91_ASPAV</name>
<evidence type="ECO:0000256" key="10">
    <source>
        <dbReference type="SAM" id="MobiDB-lite"/>
    </source>
</evidence>
<evidence type="ECO:0000313" key="12">
    <source>
        <dbReference type="EMBL" id="KAE8148659.1"/>
    </source>
</evidence>
<keyword evidence="5" id="KW-0819">tRNA processing</keyword>
<dbReference type="PANTHER" id="PTHR45936">
    <property type="entry name" value="TRNA-DIHYDROURIDINE(20) SYNTHASE [NAD(P)+]-LIKE"/>
    <property type="match status" value="1"/>
</dbReference>